<reference evidence="4 6" key="2">
    <citation type="submission" date="2016-10" db="EMBL/GenBank/DDBJ databases">
        <authorList>
            <person name="de Groot N.N."/>
        </authorList>
    </citation>
    <scope>NUCLEOTIDE SEQUENCE [LARGE SCALE GENOMIC DNA]</scope>
    <source>
        <strain evidence="4 6">DSM 23048</strain>
    </source>
</reference>
<sequence>MTIKEIQEEIIDDFSMFDDWMQRYEYIIELGKSLPLIDPQYQVEENLIKGCQSQVWLHADLQGESIVFTANSDAILTKGIIAILIRVFSGQKAEDILNADMSFIDEIGLKEHLSPTRANGLVSMIKQIKMYALAYQAKQ</sequence>
<dbReference type="EMBL" id="FNYS01000002">
    <property type="protein sequence ID" value="SEI62508.1"/>
    <property type="molecule type" value="Genomic_DNA"/>
</dbReference>
<proteinExistence type="inferred from homology"/>
<feature type="domain" description="Fe-S metabolism associated" evidence="2">
    <location>
        <begin position="12"/>
        <end position="130"/>
    </location>
</feature>
<dbReference type="AlphaFoldDB" id="A0A161U6R7"/>
<organism evidence="3 5">
    <name type="scientific">Myroides marinus</name>
    <dbReference type="NCBI Taxonomy" id="703342"/>
    <lineage>
        <taxon>Bacteria</taxon>
        <taxon>Pseudomonadati</taxon>
        <taxon>Bacteroidota</taxon>
        <taxon>Flavobacteriia</taxon>
        <taxon>Flavobacteriales</taxon>
        <taxon>Flavobacteriaceae</taxon>
        <taxon>Myroides</taxon>
    </lineage>
</organism>
<dbReference type="GeneID" id="82255996"/>
<dbReference type="Gene3D" id="3.90.1010.10">
    <property type="match status" value="1"/>
</dbReference>
<evidence type="ECO:0000256" key="1">
    <source>
        <dbReference type="ARBA" id="ARBA00010282"/>
    </source>
</evidence>
<reference evidence="3 5" key="1">
    <citation type="submission" date="2016-01" db="EMBL/GenBank/DDBJ databases">
        <title>Whole genome sequencing of Myroides marinus L41.</title>
        <authorList>
            <person name="Hong K.W."/>
        </authorList>
    </citation>
    <scope>NUCLEOTIDE SEQUENCE [LARGE SCALE GENOMIC DNA]</scope>
    <source>
        <strain evidence="3 5">L41</strain>
    </source>
</reference>
<dbReference type="OrthoDB" id="9799320at2"/>
<dbReference type="Pfam" id="PF02657">
    <property type="entry name" value="SufE"/>
    <property type="match status" value="1"/>
</dbReference>
<evidence type="ECO:0000313" key="5">
    <source>
        <dbReference type="Proteomes" id="UP000076630"/>
    </source>
</evidence>
<protein>
    <submittedName>
        <fullName evidence="4">Cysteine desulfuration protein SufE</fullName>
    </submittedName>
    <submittedName>
        <fullName evidence="3">Fe-S metabolism protein SufE</fullName>
    </submittedName>
</protein>
<name>A0A161U6R7_9FLAO</name>
<evidence type="ECO:0000313" key="3">
    <source>
        <dbReference type="EMBL" id="KZE81296.1"/>
    </source>
</evidence>
<dbReference type="Proteomes" id="UP000183077">
    <property type="component" value="Unassembled WGS sequence"/>
</dbReference>
<gene>
    <name evidence="3" type="ORF">AV926_08390</name>
    <name evidence="4" type="ORF">SAMN04488018_102306</name>
</gene>
<evidence type="ECO:0000259" key="2">
    <source>
        <dbReference type="Pfam" id="PF02657"/>
    </source>
</evidence>
<dbReference type="InterPro" id="IPR003808">
    <property type="entry name" value="Fe-S_metab-assoc_dom"/>
</dbReference>
<accession>A0A161U6R7</accession>
<dbReference type="PANTHER" id="PTHR43597:SF5">
    <property type="entry name" value="SUFE-LIKE PROTEIN 2, CHLOROPLASTIC"/>
    <property type="match status" value="1"/>
</dbReference>
<evidence type="ECO:0000313" key="6">
    <source>
        <dbReference type="Proteomes" id="UP000183077"/>
    </source>
</evidence>
<dbReference type="EMBL" id="LQNU01000053">
    <property type="protein sequence ID" value="KZE81296.1"/>
    <property type="molecule type" value="Genomic_DNA"/>
</dbReference>
<dbReference type="PANTHER" id="PTHR43597">
    <property type="entry name" value="SULFUR ACCEPTOR PROTEIN CSDE"/>
    <property type="match status" value="1"/>
</dbReference>
<dbReference type="RefSeq" id="WP_038985638.1">
    <property type="nucleotide sequence ID" value="NZ_FNYS01000002.1"/>
</dbReference>
<dbReference type="SUPFAM" id="SSF82649">
    <property type="entry name" value="SufE/NifU"/>
    <property type="match status" value="1"/>
</dbReference>
<evidence type="ECO:0000313" key="4">
    <source>
        <dbReference type="EMBL" id="SEI62508.1"/>
    </source>
</evidence>
<keyword evidence="5" id="KW-1185">Reference proteome</keyword>
<dbReference type="Proteomes" id="UP000076630">
    <property type="component" value="Unassembled WGS sequence"/>
</dbReference>
<comment type="similarity">
    <text evidence="1">Belongs to the SufE family.</text>
</comment>